<dbReference type="GO" id="GO:0016020">
    <property type="term" value="C:membrane"/>
    <property type="evidence" value="ECO:0007669"/>
    <property type="project" value="UniProtKB-SubCell"/>
</dbReference>
<dbReference type="SUPFAM" id="SSF53822">
    <property type="entry name" value="Periplasmic binding protein-like I"/>
    <property type="match status" value="1"/>
</dbReference>
<evidence type="ECO:0000313" key="8">
    <source>
        <dbReference type="Proteomes" id="UP001229421"/>
    </source>
</evidence>
<feature type="chain" id="PRO_5041908550" description="Receptor ligand binding region domain-containing protein" evidence="5">
    <location>
        <begin position="27"/>
        <end position="182"/>
    </location>
</feature>
<gene>
    <name evidence="7" type="ORF">QVD17_17372</name>
</gene>
<feature type="signal peptide" evidence="5">
    <location>
        <begin position="1"/>
        <end position="26"/>
    </location>
</feature>
<evidence type="ECO:0000313" key="7">
    <source>
        <dbReference type="EMBL" id="KAK1428537.1"/>
    </source>
</evidence>
<keyword evidence="2" id="KW-0812">Transmembrane</keyword>
<evidence type="ECO:0000259" key="6">
    <source>
        <dbReference type="Pfam" id="PF01094"/>
    </source>
</evidence>
<comment type="caution">
    <text evidence="7">The sequence shown here is derived from an EMBL/GenBank/DDBJ whole genome shotgun (WGS) entry which is preliminary data.</text>
</comment>
<dbReference type="AlphaFoldDB" id="A0AAD8P1D4"/>
<proteinExistence type="predicted"/>
<dbReference type="Pfam" id="PF01094">
    <property type="entry name" value="ANF_receptor"/>
    <property type="match status" value="1"/>
</dbReference>
<evidence type="ECO:0000256" key="5">
    <source>
        <dbReference type="SAM" id="SignalP"/>
    </source>
</evidence>
<dbReference type="InterPro" id="IPR001828">
    <property type="entry name" value="ANF_lig-bd_rcpt"/>
</dbReference>
<feature type="domain" description="Receptor ligand binding region" evidence="6">
    <location>
        <begin position="63"/>
        <end position="178"/>
    </location>
</feature>
<accession>A0AAD8P1D4</accession>
<name>A0AAD8P1D4_TARER</name>
<keyword evidence="8" id="KW-1185">Reference proteome</keyword>
<dbReference type="Proteomes" id="UP001229421">
    <property type="component" value="Unassembled WGS sequence"/>
</dbReference>
<keyword evidence="5" id="KW-0732">Signal</keyword>
<dbReference type="PANTHER" id="PTHR34836:SF6">
    <property type="entry name" value="PERIPLASMIC BINDING PROTEIN-LIKE I"/>
    <property type="match status" value="1"/>
</dbReference>
<evidence type="ECO:0000256" key="4">
    <source>
        <dbReference type="ARBA" id="ARBA00023136"/>
    </source>
</evidence>
<dbReference type="InterPro" id="IPR015683">
    <property type="entry name" value="Ionotropic_Glu_rcpt"/>
</dbReference>
<comment type="subcellular location">
    <subcellularLocation>
        <location evidence="1">Membrane</location>
    </subcellularLocation>
</comment>
<evidence type="ECO:0000256" key="2">
    <source>
        <dbReference type="ARBA" id="ARBA00022692"/>
    </source>
</evidence>
<protein>
    <recommendedName>
        <fullName evidence="6">Receptor ligand binding region domain-containing protein</fullName>
    </recommendedName>
</protein>
<reference evidence="7" key="1">
    <citation type="journal article" date="2023" name="bioRxiv">
        <title>Improved chromosome-level genome assembly for marigold (Tagetes erecta).</title>
        <authorList>
            <person name="Jiang F."/>
            <person name="Yuan L."/>
            <person name="Wang S."/>
            <person name="Wang H."/>
            <person name="Xu D."/>
            <person name="Wang A."/>
            <person name="Fan W."/>
        </authorList>
    </citation>
    <scope>NUCLEOTIDE SEQUENCE</scope>
    <source>
        <strain evidence="7">WSJ</strain>
        <tissue evidence="7">Leaf</tissue>
    </source>
</reference>
<evidence type="ECO:0000256" key="3">
    <source>
        <dbReference type="ARBA" id="ARBA00022989"/>
    </source>
</evidence>
<evidence type="ECO:0000256" key="1">
    <source>
        <dbReference type="ARBA" id="ARBA00004370"/>
    </source>
</evidence>
<sequence>MAFMSYRKHIIVSFILLVNIPYKLHGWSNQSAVVNMSSGNTYEIPIGVVLDMTSLCGQMIHSSIGMAISDFYSLNNGYKTRLVPHTRDSEGNPLRALSVAYDLLENLKVQAIVGPETPLEAKILSNLGDKTKVPVLSLTASPSFNSTAHPYLLQMAQDETIEWKGLAAIVETFKWTDVNPCS</sequence>
<dbReference type="Gene3D" id="3.40.50.2300">
    <property type="match status" value="1"/>
</dbReference>
<dbReference type="EMBL" id="JAUHHV010000004">
    <property type="protein sequence ID" value="KAK1428537.1"/>
    <property type="molecule type" value="Genomic_DNA"/>
</dbReference>
<dbReference type="InterPro" id="IPR028082">
    <property type="entry name" value="Peripla_BP_I"/>
</dbReference>
<dbReference type="PANTHER" id="PTHR34836">
    <property type="entry name" value="OS06G0188250 PROTEIN"/>
    <property type="match status" value="1"/>
</dbReference>
<keyword evidence="4" id="KW-0472">Membrane</keyword>
<keyword evidence="3" id="KW-1133">Transmembrane helix</keyword>
<organism evidence="7 8">
    <name type="scientific">Tagetes erecta</name>
    <name type="common">African marigold</name>
    <dbReference type="NCBI Taxonomy" id="13708"/>
    <lineage>
        <taxon>Eukaryota</taxon>
        <taxon>Viridiplantae</taxon>
        <taxon>Streptophyta</taxon>
        <taxon>Embryophyta</taxon>
        <taxon>Tracheophyta</taxon>
        <taxon>Spermatophyta</taxon>
        <taxon>Magnoliopsida</taxon>
        <taxon>eudicotyledons</taxon>
        <taxon>Gunneridae</taxon>
        <taxon>Pentapetalae</taxon>
        <taxon>asterids</taxon>
        <taxon>campanulids</taxon>
        <taxon>Asterales</taxon>
        <taxon>Asteraceae</taxon>
        <taxon>Asteroideae</taxon>
        <taxon>Heliantheae alliance</taxon>
        <taxon>Tageteae</taxon>
        <taxon>Tagetes</taxon>
    </lineage>
</organism>